<comment type="caution">
    <text evidence="2">The sequence shown here is derived from an EMBL/GenBank/DDBJ whole genome shotgun (WGS) entry which is preliminary data.</text>
</comment>
<sequence length="150" mass="17138">MHTVGTIDVVFEALHNLEPRGYVVGWIIAISLLVGILIFLLLAVLLWKIQGLYMWPFQQSVLTFYVVASALGEHGLRVSMLYTCELAGTFTQQTDPCEVAGLGVKGQRWAFQRVGRWHIRRCLMLGRSRSWLRCKIHSEGPELTRPFFTF</sequence>
<keyword evidence="1" id="KW-1133">Transmembrane helix</keyword>
<gene>
    <name evidence="2" type="ORF">J1605_009978</name>
</gene>
<dbReference type="Proteomes" id="UP001159641">
    <property type="component" value="Unassembled WGS sequence"/>
</dbReference>
<proteinExistence type="predicted"/>
<keyword evidence="3" id="KW-1185">Reference proteome</keyword>
<evidence type="ECO:0000313" key="2">
    <source>
        <dbReference type="EMBL" id="KAJ8782659.1"/>
    </source>
</evidence>
<accession>A0AB34GW79</accession>
<dbReference type="EMBL" id="JAIQCJ010002101">
    <property type="protein sequence ID" value="KAJ8782659.1"/>
    <property type="molecule type" value="Genomic_DNA"/>
</dbReference>
<keyword evidence="1" id="KW-0472">Membrane</keyword>
<feature type="transmembrane region" description="Helical" evidence="1">
    <location>
        <begin position="23"/>
        <end position="47"/>
    </location>
</feature>
<evidence type="ECO:0000256" key="1">
    <source>
        <dbReference type="SAM" id="Phobius"/>
    </source>
</evidence>
<evidence type="ECO:0000313" key="3">
    <source>
        <dbReference type="Proteomes" id="UP001159641"/>
    </source>
</evidence>
<reference evidence="2 3" key="1">
    <citation type="submission" date="2022-11" db="EMBL/GenBank/DDBJ databases">
        <title>Whole genome sequence of Eschrichtius robustus ER-17-0199.</title>
        <authorList>
            <person name="Bruniche-Olsen A."/>
            <person name="Black A.N."/>
            <person name="Fields C.J."/>
            <person name="Walden K."/>
            <person name="Dewoody J.A."/>
        </authorList>
    </citation>
    <scope>NUCLEOTIDE SEQUENCE [LARGE SCALE GENOMIC DNA]</scope>
    <source>
        <strain evidence="2">ER-17-0199</strain>
        <tissue evidence="2">Blubber</tissue>
    </source>
</reference>
<keyword evidence="1" id="KW-0812">Transmembrane</keyword>
<name>A0AB34GW79_ESCRO</name>
<protein>
    <submittedName>
        <fullName evidence="2">Uncharacterized protein</fullName>
    </submittedName>
</protein>
<dbReference type="AlphaFoldDB" id="A0AB34GW79"/>
<organism evidence="2 3">
    <name type="scientific">Eschrichtius robustus</name>
    <name type="common">California gray whale</name>
    <name type="synonym">Eschrichtius gibbosus</name>
    <dbReference type="NCBI Taxonomy" id="9764"/>
    <lineage>
        <taxon>Eukaryota</taxon>
        <taxon>Metazoa</taxon>
        <taxon>Chordata</taxon>
        <taxon>Craniata</taxon>
        <taxon>Vertebrata</taxon>
        <taxon>Euteleostomi</taxon>
        <taxon>Mammalia</taxon>
        <taxon>Eutheria</taxon>
        <taxon>Laurasiatheria</taxon>
        <taxon>Artiodactyla</taxon>
        <taxon>Whippomorpha</taxon>
        <taxon>Cetacea</taxon>
        <taxon>Mysticeti</taxon>
        <taxon>Eschrichtiidae</taxon>
        <taxon>Eschrichtius</taxon>
    </lineage>
</organism>